<dbReference type="GO" id="GO:0016705">
    <property type="term" value="F:oxidoreductase activity, acting on paired donors, with incorporation or reduction of molecular oxygen"/>
    <property type="evidence" value="ECO:0007669"/>
    <property type="project" value="InterPro"/>
</dbReference>
<comment type="caution">
    <text evidence="13">The sequence shown here is derived from an EMBL/GenBank/DDBJ whole genome shotgun (WGS) entry which is preliminary data.</text>
</comment>
<dbReference type="Proteomes" id="UP000606786">
    <property type="component" value="Unassembled WGS sequence"/>
</dbReference>
<keyword evidence="8 12" id="KW-0560">Oxidoreductase</keyword>
<evidence type="ECO:0000313" key="13">
    <source>
        <dbReference type="EMBL" id="CAD6993816.1"/>
    </source>
</evidence>
<dbReference type="GO" id="GO:0020037">
    <property type="term" value="F:heme binding"/>
    <property type="evidence" value="ECO:0007669"/>
    <property type="project" value="InterPro"/>
</dbReference>
<keyword evidence="14" id="KW-1185">Reference proteome</keyword>
<dbReference type="PRINTS" id="PR00465">
    <property type="entry name" value="EP450IV"/>
</dbReference>
<dbReference type="GO" id="GO:0005789">
    <property type="term" value="C:endoplasmic reticulum membrane"/>
    <property type="evidence" value="ECO:0007669"/>
    <property type="project" value="UniProtKB-SubCell"/>
</dbReference>
<evidence type="ECO:0000256" key="11">
    <source>
        <dbReference type="PIRSR" id="PIRSR602403-1"/>
    </source>
</evidence>
<sequence>MHSNNARCMKIGRDVFKTNIKSWLKIYKRQCSSSTASANTSSDAALEWQQARPFNEVPRDSVLKLICKFLPGGRYYKLDSTQFVKAMQKEFGDIYVMPGLMGKPDALYTHNPVDFERVFRNEGAWPIRPSSEVLRYHRSKLRADFYDGVEGILATQGEQWSSFRSVVTPLLMQPKNIKMYVGKMAQVNQELVERIRLLRNAETLEMPDNFEETLQLWALESVAVIALDKQLGLLRGESEHFAVASKLFAALKCFFTLSLELEYTPSLWRLVATPKYKRLMQAMDDIQNITWNYTKEAIEKLEAERQQGSERKESEKSVLEKLLKIDKKIATVMAMDLLLGGVDTTTSLTAGALLCLAKNPEKQAKLRAEIMHVLPHKNGEFTADALNSMPYLRACLKEALRIYPLAIGNMRVPQKDLVLSGYQVPKGTRVSMISTTLLQSEQQYARPLEYLPERWLRTSGDVAAAKNGAASLCPEQLKASSPFTYLPFGHGARACLGRRISDLEMELSIARLVRNFQIEFHYPTDNVFKGMLINMPNVPLKFKFIDIN</sequence>
<evidence type="ECO:0000256" key="9">
    <source>
        <dbReference type="ARBA" id="ARBA00023004"/>
    </source>
</evidence>
<dbReference type="PRINTS" id="PR00385">
    <property type="entry name" value="P450"/>
</dbReference>
<dbReference type="PROSITE" id="PS00086">
    <property type="entry name" value="CYTOCHROME_P450"/>
    <property type="match status" value="1"/>
</dbReference>
<evidence type="ECO:0000256" key="1">
    <source>
        <dbReference type="ARBA" id="ARBA00001971"/>
    </source>
</evidence>
<proteinExistence type="inferred from homology"/>
<protein>
    <submittedName>
        <fullName evidence="13">(Mediterranean fruit fly) hypothetical protein</fullName>
    </submittedName>
</protein>
<dbReference type="OrthoDB" id="3945418at2759"/>
<comment type="similarity">
    <text evidence="5 12">Belongs to the cytochrome P450 family.</text>
</comment>
<dbReference type="EMBL" id="CAJHJT010000001">
    <property type="protein sequence ID" value="CAD6993816.1"/>
    <property type="molecule type" value="Genomic_DNA"/>
</dbReference>
<keyword evidence="7 11" id="KW-0479">Metal-binding</keyword>
<gene>
    <name evidence="13" type="ORF">CCAP1982_LOCUS2612</name>
</gene>
<evidence type="ECO:0000256" key="5">
    <source>
        <dbReference type="ARBA" id="ARBA00010617"/>
    </source>
</evidence>
<keyword evidence="6 11" id="KW-0349">Heme</keyword>
<accession>A0A811U6L4</accession>
<dbReference type="InterPro" id="IPR050479">
    <property type="entry name" value="CYP11_CYP27_families"/>
</dbReference>
<reference evidence="13" key="1">
    <citation type="submission" date="2020-11" db="EMBL/GenBank/DDBJ databases">
        <authorList>
            <person name="Whitehead M."/>
        </authorList>
    </citation>
    <scope>NUCLEOTIDE SEQUENCE</scope>
    <source>
        <strain evidence="13">EGII</strain>
    </source>
</reference>
<dbReference type="PANTHER" id="PTHR24279:SF120">
    <property type="entry name" value="CYTOCHROME P450"/>
    <property type="match status" value="1"/>
</dbReference>
<dbReference type="Pfam" id="PF00067">
    <property type="entry name" value="p450"/>
    <property type="match status" value="1"/>
</dbReference>
<evidence type="ECO:0000256" key="8">
    <source>
        <dbReference type="ARBA" id="ARBA00023002"/>
    </source>
</evidence>
<dbReference type="CDD" id="cd11054">
    <property type="entry name" value="CYP24A1-like"/>
    <property type="match status" value="1"/>
</dbReference>
<evidence type="ECO:0000256" key="3">
    <source>
        <dbReference type="ARBA" id="ARBA00004174"/>
    </source>
</evidence>
<name>A0A811U6L4_CERCA</name>
<keyword evidence="10 12" id="KW-0503">Monooxygenase</keyword>
<evidence type="ECO:0000256" key="7">
    <source>
        <dbReference type="ARBA" id="ARBA00022723"/>
    </source>
</evidence>
<dbReference type="GO" id="GO:0005506">
    <property type="term" value="F:iron ion binding"/>
    <property type="evidence" value="ECO:0007669"/>
    <property type="project" value="InterPro"/>
</dbReference>
<dbReference type="FunFam" id="1.10.630.10:FF:000006">
    <property type="entry name" value="Cytochrome P450 302a1, mitochondrial"/>
    <property type="match status" value="1"/>
</dbReference>
<dbReference type="InterPro" id="IPR036396">
    <property type="entry name" value="Cyt_P450_sf"/>
</dbReference>
<dbReference type="InterPro" id="IPR001128">
    <property type="entry name" value="Cyt_P450"/>
</dbReference>
<evidence type="ECO:0000256" key="2">
    <source>
        <dbReference type="ARBA" id="ARBA00003690"/>
    </source>
</evidence>
<organism evidence="13 14">
    <name type="scientific">Ceratitis capitata</name>
    <name type="common">Mediterranean fruit fly</name>
    <name type="synonym">Tephritis capitata</name>
    <dbReference type="NCBI Taxonomy" id="7213"/>
    <lineage>
        <taxon>Eukaryota</taxon>
        <taxon>Metazoa</taxon>
        <taxon>Ecdysozoa</taxon>
        <taxon>Arthropoda</taxon>
        <taxon>Hexapoda</taxon>
        <taxon>Insecta</taxon>
        <taxon>Pterygota</taxon>
        <taxon>Neoptera</taxon>
        <taxon>Endopterygota</taxon>
        <taxon>Diptera</taxon>
        <taxon>Brachycera</taxon>
        <taxon>Muscomorpha</taxon>
        <taxon>Tephritoidea</taxon>
        <taxon>Tephritidae</taxon>
        <taxon>Ceratitis</taxon>
        <taxon>Ceratitis</taxon>
    </lineage>
</organism>
<evidence type="ECO:0000313" key="14">
    <source>
        <dbReference type="Proteomes" id="UP000606786"/>
    </source>
</evidence>
<dbReference type="AlphaFoldDB" id="A0A811U6L4"/>
<dbReference type="SUPFAM" id="SSF48264">
    <property type="entry name" value="Cytochrome P450"/>
    <property type="match status" value="1"/>
</dbReference>
<dbReference type="InterPro" id="IPR002403">
    <property type="entry name" value="Cyt_P450_E_grp-IV"/>
</dbReference>
<comment type="cofactor">
    <cofactor evidence="1 11">
        <name>heme</name>
        <dbReference type="ChEBI" id="CHEBI:30413"/>
    </cofactor>
</comment>
<comment type="function">
    <text evidence="2">May be involved in the metabolism of insect hormones and in the breakdown of synthetic insecticides.</text>
</comment>
<dbReference type="InterPro" id="IPR017972">
    <property type="entry name" value="Cyt_P450_CS"/>
</dbReference>
<dbReference type="GO" id="GO:0004497">
    <property type="term" value="F:monooxygenase activity"/>
    <property type="evidence" value="ECO:0007669"/>
    <property type="project" value="UniProtKB-KW"/>
</dbReference>
<dbReference type="Gene3D" id="1.10.630.10">
    <property type="entry name" value="Cytochrome P450"/>
    <property type="match status" value="1"/>
</dbReference>
<evidence type="ECO:0000256" key="10">
    <source>
        <dbReference type="ARBA" id="ARBA00023033"/>
    </source>
</evidence>
<keyword evidence="9 11" id="KW-0408">Iron</keyword>
<comment type="subcellular location">
    <subcellularLocation>
        <location evidence="4">Endoplasmic reticulum membrane</location>
        <topology evidence="4">Peripheral membrane protein</topology>
    </subcellularLocation>
    <subcellularLocation>
        <location evidence="3">Microsome membrane</location>
        <topology evidence="3">Peripheral membrane protein</topology>
    </subcellularLocation>
</comment>
<evidence type="ECO:0000256" key="4">
    <source>
        <dbReference type="ARBA" id="ARBA00004406"/>
    </source>
</evidence>
<evidence type="ECO:0000256" key="6">
    <source>
        <dbReference type="ARBA" id="ARBA00022617"/>
    </source>
</evidence>
<evidence type="ECO:0000256" key="12">
    <source>
        <dbReference type="RuleBase" id="RU000461"/>
    </source>
</evidence>
<feature type="binding site" description="axial binding residue" evidence="11">
    <location>
        <position position="495"/>
    </location>
    <ligand>
        <name>heme</name>
        <dbReference type="ChEBI" id="CHEBI:30413"/>
    </ligand>
    <ligandPart>
        <name>Fe</name>
        <dbReference type="ChEBI" id="CHEBI:18248"/>
    </ligandPart>
</feature>
<dbReference type="PANTHER" id="PTHR24279">
    <property type="entry name" value="CYTOCHROME P450"/>
    <property type="match status" value="1"/>
</dbReference>